<feature type="non-terminal residue" evidence="2">
    <location>
        <position position="1"/>
    </location>
</feature>
<protein>
    <submittedName>
        <fullName evidence="2">Uncharacterized protein</fullName>
    </submittedName>
</protein>
<proteinExistence type="predicted"/>
<reference evidence="2 3" key="2">
    <citation type="journal article" date="2017" name="Front. Plant Sci.">
        <title>Gene Classification and Mining of Molecular Markers Useful in Red Clover (Trifolium pratense) Breeding.</title>
        <authorList>
            <person name="Istvanek J."/>
            <person name="Dluhosova J."/>
            <person name="Dluhos P."/>
            <person name="Patkova L."/>
            <person name="Nedelnik J."/>
            <person name="Repkova J."/>
        </authorList>
    </citation>
    <scope>NUCLEOTIDE SEQUENCE [LARGE SCALE GENOMIC DNA]</scope>
    <source>
        <strain evidence="3">cv. Tatra</strain>
        <tissue evidence="2">Young leaves</tissue>
    </source>
</reference>
<name>A0A2K3KIK1_TRIPR</name>
<accession>A0A2K3KIK1</accession>
<dbReference type="Proteomes" id="UP000236291">
    <property type="component" value="Unassembled WGS sequence"/>
</dbReference>
<evidence type="ECO:0000313" key="3">
    <source>
        <dbReference type="Proteomes" id="UP000236291"/>
    </source>
</evidence>
<dbReference type="EMBL" id="ASHM01188693">
    <property type="protein sequence ID" value="PNX66102.1"/>
    <property type="molecule type" value="Genomic_DNA"/>
</dbReference>
<comment type="caution">
    <text evidence="2">The sequence shown here is derived from an EMBL/GenBank/DDBJ whole genome shotgun (WGS) entry which is preliminary data.</text>
</comment>
<organism evidence="2 3">
    <name type="scientific">Trifolium pratense</name>
    <name type="common">Red clover</name>
    <dbReference type="NCBI Taxonomy" id="57577"/>
    <lineage>
        <taxon>Eukaryota</taxon>
        <taxon>Viridiplantae</taxon>
        <taxon>Streptophyta</taxon>
        <taxon>Embryophyta</taxon>
        <taxon>Tracheophyta</taxon>
        <taxon>Spermatophyta</taxon>
        <taxon>Magnoliopsida</taxon>
        <taxon>eudicotyledons</taxon>
        <taxon>Gunneridae</taxon>
        <taxon>Pentapetalae</taxon>
        <taxon>rosids</taxon>
        <taxon>fabids</taxon>
        <taxon>Fabales</taxon>
        <taxon>Fabaceae</taxon>
        <taxon>Papilionoideae</taxon>
        <taxon>50 kb inversion clade</taxon>
        <taxon>NPAAA clade</taxon>
        <taxon>Hologalegina</taxon>
        <taxon>IRL clade</taxon>
        <taxon>Trifolieae</taxon>
        <taxon>Trifolium</taxon>
    </lineage>
</organism>
<reference evidence="2 3" key="1">
    <citation type="journal article" date="2014" name="Am. J. Bot.">
        <title>Genome assembly and annotation for red clover (Trifolium pratense; Fabaceae).</title>
        <authorList>
            <person name="Istvanek J."/>
            <person name="Jaros M."/>
            <person name="Krenek A."/>
            <person name="Repkova J."/>
        </authorList>
    </citation>
    <scope>NUCLEOTIDE SEQUENCE [LARGE SCALE GENOMIC DNA]</scope>
    <source>
        <strain evidence="3">cv. Tatra</strain>
        <tissue evidence="2">Young leaves</tissue>
    </source>
</reference>
<feature type="region of interest" description="Disordered" evidence="1">
    <location>
        <begin position="1"/>
        <end position="22"/>
    </location>
</feature>
<evidence type="ECO:0000256" key="1">
    <source>
        <dbReference type="SAM" id="MobiDB-lite"/>
    </source>
</evidence>
<gene>
    <name evidence="2" type="ORF">L195_g062897</name>
</gene>
<dbReference type="AlphaFoldDB" id="A0A2K3KIK1"/>
<sequence>SLEERQKMGKNSVPTDGATDPT</sequence>
<evidence type="ECO:0000313" key="2">
    <source>
        <dbReference type="EMBL" id="PNX66102.1"/>
    </source>
</evidence>